<evidence type="ECO:0000313" key="2">
    <source>
        <dbReference type="EMBL" id="MQL96388.1"/>
    </source>
</evidence>
<dbReference type="InterPro" id="IPR031421">
    <property type="entry name" value="DUF4666"/>
</dbReference>
<name>A0A843VIW7_COLES</name>
<gene>
    <name evidence="2" type="ORF">Taro_029060</name>
</gene>
<keyword evidence="3" id="KW-1185">Reference proteome</keyword>
<dbReference type="Pfam" id="PF15697">
    <property type="entry name" value="DUF4666"/>
    <property type="match status" value="1"/>
</dbReference>
<evidence type="ECO:0000256" key="1">
    <source>
        <dbReference type="SAM" id="MobiDB-lite"/>
    </source>
</evidence>
<reference evidence="2" key="1">
    <citation type="submission" date="2017-07" db="EMBL/GenBank/DDBJ databases">
        <title>Taro Niue Genome Assembly and Annotation.</title>
        <authorList>
            <person name="Atibalentja N."/>
            <person name="Keating K."/>
            <person name="Fields C.J."/>
        </authorList>
    </citation>
    <scope>NUCLEOTIDE SEQUENCE</scope>
    <source>
        <strain evidence="2">Niue_2</strain>
        <tissue evidence="2">Leaf</tissue>
    </source>
</reference>
<protein>
    <submittedName>
        <fullName evidence="2">Uncharacterized protein</fullName>
    </submittedName>
</protein>
<dbReference type="PANTHER" id="PTHR33730">
    <property type="entry name" value="OS05G0542732 PROTEIN-RELATED"/>
    <property type="match status" value="1"/>
</dbReference>
<comment type="caution">
    <text evidence="2">The sequence shown here is derived from an EMBL/GenBank/DDBJ whole genome shotgun (WGS) entry which is preliminary data.</text>
</comment>
<sequence>MDVPGGLQRSMMTFRRSGSSGLVWEDRLLSESSNMMIISSDNNKEVELRHSQSVGMIGQMTRSRSHGSGAAQPYRADRRVSPVVDPPSPKISGCGFFGIFRNSSAAKRSKLRRR</sequence>
<organism evidence="2 3">
    <name type="scientific">Colocasia esculenta</name>
    <name type="common">Wild taro</name>
    <name type="synonym">Arum esculentum</name>
    <dbReference type="NCBI Taxonomy" id="4460"/>
    <lineage>
        <taxon>Eukaryota</taxon>
        <taxon>Viridiplantae</taxon>
        <taxon>Streptophyta</taxon>
        <taxon>Embryophyta</taxon>
        <taxon>Tracheophyta</taxon>
        <taxon>Spermatophyta</taxon>
        <taxon>Magnoliopsida</taxon>
        <taxon>Liliopsida</taxon>
        <taxon>Araceae</taxon>
        <taxon>Aroideae</taxon>
        <taxon>Colocasieae</taxon>
        <taxon>Colocasia</taxon>
    </lineage>
</organism>
<accession>A0A843VIW7</accession>
<dbReference type="EMBL" id="NMUH01001912">
    <property type="protein sequence ID" value="MQL96388.1"/>
    <property type="molecule type" value="Genomic_DNA"/>
</dbReference>
<dbReference type="AlphaFoldDB" id="A0A843VIW7"/>
<proteinExistence type="predicted"/>
<evidence type="ECO:0000313" key="3">
    <source>
        <dbReference type="Proteomes" id="UP000652761"/>
    </source>
</evidence>
<feature type="region of interest" description="Disordered" evidence="1">
    <location>
        <begin position="59"/>
        <end position="87"/>
    </location>
</feature>
<dbReference type="Proteomes" id="UP000652761">
    <property type="component" value="Unassembled WGS sequence"/>
</dbReference>
<dbReference type="PANTHER" id="PTHR33730:SF16">
    <property type="entry name" value="OS01G0174100 PROTEIN"/>
    <property type="match status" value="1"/>
</dbReference>
<dbReference type="OrthoDB" id="689003at2759"/>